<evidence type="ECO:0000256" key="12">
    <source>
        <dbReference type="ARBA" id="ARBA00032041"/>
    </source>
</evidence>
<dbReference type="InterPro" id="IPR004511">
    <property type="entry name" value="PAPS/APS_Rdtase"/>
</dbReference>
<sequence length="256" mass="29095">MTERRQPSVSTDTRPTREAAAIELLSQVCRELDSIVFATSLGAEDMVLTEIIQRERLPIRIFTLDTGRLPTETLELIEEVERHYGTRIERYAPRPDAIADYVGRYGVDGFYDSVPARQACCRVRKLEPLKRALTGQAAWVTGLRAEQSVTRAQLPAREWDAANGLEKINPLADWSEHEVWAFIRHYQVPYNPLHDQGYPSIGCAPCTRAITIGEDVRAGRWWWENPETKECGLHRRELETRPASAGPVIERDRSAA</sequence>
<feature type="binding site" evidence="14">
    <location>
        <position position="203"/>
    </location>
    <ligand>
        <name>[4Fe-4S] cluster</name>
        <dbReference type="ChEBI" id="CHEBI:49883"/>
    </ligand>
</feature>
<protein>
    <recommendedName>
        <fullName evidence="10 14">Adenosine 5'-phosphosulfate reductase</fullName>
        <shortName evidence="14">APS reductase</shortName>
        <ecNumber evidence="9 14">1.8.4.10</ecNumber>
    </recommendedName>
    <alternativeName>
        <fullName evidence="12 14">5'-adenylylsulfate reductase</fullName>
    </alternativeName>
    <alternativeName>
        <fullName evidence="11 14">Thioredoxin-dependent 5'-adenylylsulfate reductase</fullName>
    </alternativeName>
</protein>
<evidence type="ECO:0000256" key="10">
    <source>
        <dbReference type="ARBA" id="ARBA00029514"/>
    </source>
</evidence>
<evidence type="ECO:0000256" key="3">
    <source>
        <dbReference type="ARBA" id="ARBA00022723"/>
    </source>
</evidence>
<keyword evidence="6 14" id="KW-0411">Iron-sulfur</keyword>
<dbReference type="RefSeq" id="WP_155449994.1">
    <property type="nucleotide sequence ID" value="NZ_WNKT01000018.1"/>
</dbReference>
<keyword evidence="5 14" id="KW-0408">Iron</keyword>
<comment type="subcellular location">
    <subcellularLocation>
        <location evidence="14">Cytoplasm</location>
    </subcellularLocation>
</comment>
<name>A0A6N8EDN0_9GAMM</name>
<dbReference type="SUPFAM" id="SSF52402">
    <property type="entry name" value="Adenine nucleotide alpha hydrolases-like"/>
    <property type="match status" value="1"/>
</dbReference>
<evidence type="ECO:0000313" key="16">
    <source>
        <dbReference type="EMBL" id="MTW21408.1"/>
    </source>
</evidence>
<evidence type="ECO:0000256" key="13">
    <source>
        <dbReference type="ARBA" id="ARBA00048441"/>
    </source>
</evidence>
<comment type="pathway">
    <text evidence="8 14">Sulfur metabolism; hydrogen sulfide biosynthesis; sulfite from sulfate.</text>
</comment>
<dbReference type="GO" id="GO:0070814">
    <property type="term" value="P:hydrogen sulfide biosynthetic process"/>
    <property type="evidence" value="ECO:0007669"/>
    <property type="project" value="UniProtKB-UniRule"/>
</dbReference>
<dbReference type="OrthoDB" id="9794018at2"/>
<comment type="function">
    <text evidence="7 14">Catalyzes the formation of sulfite from adenosine 5'-phosphosulfate (APS) using thioredoxin as an electron donor.</text>
</comment>
<evidence type="ECO:0000256" key="6">
    <source>
        <dbReference type="ARBA" id="ARBA00023014"/>
    </source>
</evidence>
<dbReference type="NCBIfam" id="TIGR02055">
    <property type="entry name" value="APS_reductase"/>
    <property type="match status" value="1"/>
</dbReference>
<evidence type="ECO:0000259" key="15">
    <source>
        <dbReference type="Pfam" id="PF01507"/>
    </source>
</evidence>
<evidence type="ECO:0000256" key="1">
    <source>
        <dbReference type="ARBA" id="ARBA00009732"/>
    </source>
</evidence>
<keyword evidence="3 14" id="KW-0479">Metal-binding</keyword>
<dbReference type="NCBIfam" id="NF002537">
    <property type="entry name" value="PRK02090.1"/>
    <property type="match status" value="1"/>
</dbReference>
<dbReference type="InterPro" id="IPR002500">
    <property type="entry name" value="PAPS_reduct_dom"/>
</dbReference>
<dbReference type="GO" id="GO:0043866">
    <property type="term" value="F:adenylyl-sulfate reductase (thioredoxin) activity"/>
    <property type="evidence" value="ECO:0007669"/>
    <property type="project" value="UniProtKB-EC"/>
</dbReference>
<dbReference type="GO" id="GO:0051539">
    <property type="term" value="F:4 iron, 4 sulfur cluster binding"/>
    <property type="evidence" value="ECO:0007669"/>
    <property type="project" value="UniProtKB-UniRule"/>
</dbReference>
<evidence type="ECO:0000256" key="8">
    <source>
        <dbReference type="ARBA" id="ARBA00024327"/>
    </source>
</evidence>
<dbReference type="GO" id="GO:0019379">
    <property type="term" value="P:sulfate assimilation, phosphoadenylyl sulfate reduction by phosphoadenylyl-sulfate reductase (thioredoxin)"/>
    <property type="evidence" value="ECO:0007669"/>
    <property type="project" value="UniProtKB-UniRule"/>
</dbReference>
<proteinExistence type="inferred from homology"/>
<evidence type="ECO:0000313" key="17">
    <source>
        <dbReference type="Proteomes" id="UP000434044"/>
    </source>
</evidence>
<dbReference type="GO" id="GO:0005737">
    <property type="term" value="C:cytoplasm"/>
    <property type="evidence" value="ECO:0007669"/>
    <property type="project" value="UniProtKB-SubCell"/>
</dbReference>
<gene>
    <name evidence="14" type="primary">cysH</name>
    <name evidence="16" type="ORF">GJ668_09915</name>
</gene>
<evidence type="ECO:0000256" key="5">
    <source>
        <dbReference type="ARBA" id="ARBA00023004"/>
    </source>
</evidence>
<dbReference type="GO" id="GO:0019344">
    <property type="term" value="P:cysteine biosynthetic process"/>
    <property type="evidence" value="ECO:0007669"/>
    <property type="project" value="InterPro"/>
</dbReference>
<evidence type="ECO:0000256" key="2">
    <source>
        <dbReference type="ARBA" id="ARBA00022490"/>
    </source>
</evidence>
<feature type="binding site" evidence="14">
    <location>
        <position position="120"/>
    </location>
    <ligand>
        <name>[4Fe-4S] cluster</name>
        <dbReference type="ChEBI" id="CHEBI:49883"/>
    </ligand>
</feature>
<dbReference type="HAMAP" id="MF_00063">
    <property type="entry name" value="CysH"/>
    <property type="match status" value="1"/>
</dbReference>
<comment type="caution">
    <text evidence="16">The sequence shown here is derived from an EMBL/GenBank/DDBJ whole genome shotgun (WGS) entry which is preliminary data.</text>
</comment>
<evidence type="ECO:0000256" key="9">
    <source>
        <dbReference type="ARBA" id="ARBA00024386"/>
    </source>
</evidence>
<evidence type="ECO:0000256" key="11">
    <source>
        <dbReference type="ARBA" id="ARBA00030894"/>
    </source>
</evidence>
<keyword evidence="2 14" id="KW-0963">Cytoplasm</keyword>
<feature type="binding site" evidence="14">
    <location>
        <position position="206"/>
    </location>
    <ligand>
        <name>[4Fe-4S] cluster</name>
        <dbReference type="ChEBI" id="CHEBI:49883"/>
    </ligand>
</feature>
<evidence type="ECO:0000256" key="14">
    <source>
        <dbReference type="HAMAP-Rule" id="MF_00063"/>
    </source>
</evidence>
<dbReference type="EC" id="1.8.4.10" evidence="9 14"/>
<dbReference type="AlphaFoldDB" id="A0A6N8EDN0"/>
<evidence type="ECO:0000256" key="7">
    <source>
        <dbReference type="ARBA" id="ARBA00024298"/>
    </source>
</evidence>
<dbReference type="Proteomes" id="UP000434044">
    <property type="component" value="Unassembled WGS sequence"/>
</dbReference>
<dbReference type="PIRSF" id="PIRSF000857">
    <property type="entry name" value="PAPS_reductase"/>
    <property type="match status" value="1"/>
</dbReference>
<dbReference type="EMBL" id="WNKT01000018">
    <property type="protein sequence ID" value="MTW21408.1"/>
    <property type="molecule type" value="Genomic_DNA"/>
</dbReference>
<keyword evidence="17" id="KW-1185">Reference proteome</keyword>
<dbReference type="InterPro" id="IPR011798">
    <property type="entry name" value="APS_reductase"/>
</dbReference>
<evidence type="ECO:0000256" key="4">
    <source>
        <dbReference type="ARBA" id="ARBA00023002"/>
    </source>
</evidence>
<dbReference type="Pfam" id="PF01507">
    <property type="entry name" value="PAPS_reduct"/>
    <property type="match status" value="1"/>
</dbReference>
<feature type="active site" description="Nucleophile; cysteine thiosulfonate intermediate" evidence="14">
    <location>
        <position position="231"/>
    </location>
</feature>
<dbReference type="PANTHER" id="PTHR46482">
    <property type="entry name" value="5'-ADENYLYLSULFATE REDUCTASE 3, CHLOROPLASTIC"/>
    <property type="match status" value="1"/>
</dbReference>
<comment type="similarity">
    <text evidence="1 14">Belongs to the PAPS reductase family. CysH subfamily.</text>
</comment>
<dbReference type="Gene3D" id="3.40.50.620">
    <property type="entry name" value="HUPs"/>
    <property type="match status" value="1"/>
</dbReference>
<reference evidence="16 17" key="1">
    <citation type="submission" date="2019-11" db="EMBL/GenBank/DDBJ databases">
        <title>Whole-genome sequence of the anaerobic purple sulfur bacterium Allochromatium palmeri DSM 15591.</title>
        <authorList>
            <person name="Kyndt J.A."/>
            <person name="Meyer T.E."/>
        </authorList>
    </citation>
    <scope>NUCLEOTIDE SEQUENCE [LARGE SCALE GENOMIC DNA]</scope>
    <source>
        <strain evidence="16 17">DSM 15591</strain>
    </source>
</reference>
<dbReference type="GO" id="GO:0046872">
    <property type="term" value="F:metal ion binding"/>
    <property type="evidence" value="ECO:0007669"/>
    <property type="project" value="UniProtKB-KW"/>
</dbReference>
<feature type="domain" description="Phosphoadenosine phosphosulphate reductase" evidence="15">
    <location>
        <begin position="35"/>
        <end position="209"/>
    </location>
</feature>
<dbReference type="GO" id="GO:0004604">
    <property type="term" value="F:phosphoadenylyl-sulfate reductase (thioredoxin) activity"/>
    <property type="evidence" value="ECO:0007669"/>
    <property type="project" value="UniProtKB-UniRule"/>
</dbReference>
<dbReference type="InterPro" id="IPR014729">
    <property type="entry name" value="Rossmann-like_a/b/a_fold"/>
</dbReference>
<organism evidence="16 17">
    <name type="scientific">Allochromatium palmeri</name>
    <dbReference type="NCBI Taxonomy" id="231048"/>
    <lineage>
        <taxon>Bacteria</taxon>
        <taxon>Pseudomonadati</taxon>
        <taxon>Pseudomonadota</taxon>
        <taxon>Gammaproteobacteria</taxon>
        <taxon>Chromatiales</taxon>
        <taxon>Chromatiaceae</taxon>
        <taxon>Allochromatium</taxon>
    </lineage>
</organism>
<comment type="catalytic activity">
    <reaction evidence="13 14">
        <text>[thioredoxin]-disulfide + sulfite + AMP + 2 H(+) = adenosine 5'-phosphosulfate + [thioredoxin]-dithiol</text>
        <dbReference type="Rhea" id="RHEA:21976"/>
        <dbReference type="Rhea" id="RHEA-COMP:10698"/>
        <dbReference type="Rhea" id="RHEA-COMP:10700"/>
        <dbReference type="ChEBI" id="CHEBI:15378"/>
        <dbReference type="ChEBI" id="CHEBI:17359"/>
        <dbReference type="ChEBI" id="CHEBI:29950"/>
        <dbReference type="ChEBI" id="CHEBI:50058"/>
        <dbReference type="ChEBI" id="CHEBI:58243"/>
        <dbReference type="ChEBI" id="CHEBI:456215"/>
        <dbReference type="EC" id="1.8.4.10"/>
    </reaction>
</comment>
<feature type="binding site" evidence="14">
    <location>
        <position position="121"/>
    </location>
    <ligand>
        <name>[4Fe-4S] cluster</name>
        <dbReference type="ChEBI" id="CHEBI:49883"/>
    </ligand>
</feature>
<keyword evidence="4 14" id="KW-0560">Oxidoreductase</keyword>
<comment type="cofactor">
    <cofactor evidence="14">
        <name>[4Fe-4S] cluster</name>
        <dbReference type="ChEBI" id="CHEBI:49883"/>
    </cofactor>
    <text evidence="14">Binds 1 [4Fe-4S] cluster per subunit.</text>
</comment>
<accession>A0A6N8EDN0</accession>
<dbReference type="PANTHER" id="PTHR46482:SF9">
    <property type="entry name" value="5'-ADENYLYLSULFATE REDUCTASE 1, CHLOROPLASTIC"/>
    <property type="match status" value="1"/>
</dbReference>
<dbReference type="NCBIfam" id="TIGR00434">
    <property type="entry name" value="cysH"/>
    <property type="match status" value="1"/>
</dbReference>
<dbReference type="CDD" id="cd23945">
    <property type="entry name" value="PAPS_reductase"/>
    <property type="match status" value="1"/>
</dbReference>